<evidence type="ECO:0000256" key="11">
    <source>
        <dbReference type="ARBA" id="ARBA00023180"/>
    </source>
</evidence>
<keyword evidence="11" id="KW-0325">Glycoprotein</keyword>
<dbReference type="FunFam" id="2.60.40.60:FF:000004">
    <property type="entry name" value="Protocadherin 1 gamma 2"/>
    <property type="match status" value="1"/>
</dbReference>
<keyword evidence="4 15" id="KW-0812">Transmembrane</keyword>
<dbReference type="EMBL" id="AGCU01069210">
    <property type="status" value="NOT_ANNOTATED_CDS"/>
    <property type="molecule type" value="Genomic_DNA"/>
</dbReference>
<evidence type="ECO:0000256" key="7">
    <source>
        <dbReference type="ARBA" id="ARBA00022837"/>
    </source>
</evidence>
<dbReference type="EMBL" id="AGCU01069209">
    <property type="status" value="NOT_ANNOTATED_CDS"/>
    <property type="molecule type" value="Genomic_DNA"/>
</dbReference>
<dbReference type="InterPro" id="IPR013164">
    <property type="entry name" value="Cadherin_N"/>
</dbReference>
<dbReference type="GO" id="GO:0007156">
    <property type="term" value="P:homophilic cell adhesion via plasma membrane adhesion molecules"/>
    <property type="evidence" value="ECO:0007669"/>
    <property type="project" value="InterPro"/>
</dbReference>
<evidence type="ECO:0000313" key="18">
    <source>
        <dbReference type="Proteomes" id="UP000007267"/>
    </source>
</evidence>
<reference evidence="18" key="2">
    <citation type="journal article" date="2013" name="Nat. Genet.">
        <title>The draft genomes of soft-shell turtle and green sea turtle yield insights into the development and evolution of the turtle-specific body plan.</title>
        <authorList>
            <person name="Wang Z."/>
            <person name="Pascual-Anaya J."/>
            <person name="Zadissa A."/>
            <person name="Li W."/>
            <person name="Niimura Y."/>
            <person name="Huang Z."/>
            <person name="Li C."/>
            <person name="White S."/>
            <person name="Xiong Z."/>
            <person name="Fang D."/>
            <person name="Wang B."/>
            <person name="Ming Y."/>
            <person name="Chen Y."/>
            <person name="Zheng Y."/>
            <person name="Kuraku S."/>
            <person name="Pignatelli M."/>
            <person name="Herrero J."/>
            <person name="Beal K."/>
            <person name="Nozawa M."/>
            <person name="Li Q."/>
            <person name="Wang J."/>
            <person name="Zhang H."/>
            <person name="Yu L."/>
            <person name="Shigenobu S."/>
            <person name="Wang J."/>
            <person name="Liu J."/>
            <person name="Flicek P."/>
            <person name="Searle S."/>
            <person name="Wang J."/>
            <person name="Kuratani S."/>
            <person name="Yin Y."/>
            <person name="Aken B."/>
            <person name="Zhang G."/>
            <person name="Irie N."/>
        </authorList>
    </citation>
    <scope>NUCLEOTIDE SEQUENCE [LARGE SCALE GENOMIC DNA]</scope>
    <source>
        <strain evidence="18">Daiwa-1</strain>
    </source>
</reference>
<dbReference type="Pfam" id="PF16492">
    <property type="entry name" value="Cadherin_C_2"/>
    <property type="match status" value="1"/>
</dbReference>
<evidence type="ECO:0000259" key="16">
    <source>
        <dbReference type="PROSITE" id="PS50268"/>
    </source>
</evidence>
<dbReference type="PROSITE" id="PS00232">
    <property type="entry name" value="CADHERIN_1"/>
    <property type="match status" value="3"/>
</dbReference>
<reference evidence="18" key="1">
    <citation type="submission" date="2011-10" db="EMBL/GenBank/DDBJ databases">
        <authorList>
            <consortium name="Soft-shell Turtle Genome Consortium"/>
        </authorList>
    </citation>
    <scope>NUCLEOTIDE SEQUENCE [LARGE SCALE GENOMIC DNA]</scope>
    <source>
        <strain evidence="18">Daiwa-1</strain>
    </source>
</reference>
<feature type="region of interest" description="Disordered" evidence="14">
    <location>
        <begin position="909"/>
        <end position="939"/>
    </location>
</feature>
<dbReference type="SMART" id="SM00112">
    <property type="entry name" value="CA"/>
    <property type="match status" value="6"/>
</dbReference>
<dbReference type="EMBL" id="AGCU01069213">
    <property type="status" value="NOT_ANNOTATED_CDS"/>
    <property type="molecule type" value="Genomic_DNA"/>
</dbReference>
<dbReference type="AlphaFoldDB" id="K7F9Q7"/>
<accession>K7F9Q7</accession>
<dbReference type="GO" id="GO:0050808">
    <property type="term" value="P:synapse organization"/>
    <property type="evidence" value="ECO:0007669"/>
    <property type="project" value="Ensembl"/>
</dbReference>
<feature type="compositionally biased region" description="Polar residues" evidence="14">
    <location>
        <begin position="805"/>
        <end position="819"/>
    </location>
</feature>
<dbReference type="FunFam" id="2.60.40.60:FF:000018">
    <property type="entry name" value="Protocadherin gamma c3"/>
    <property type="match status" value="1"/>
</dbReference>
<feature type="domain" description="Cadherin" evidence="16">
    <location>
        <begin position="134"/>
        <end position="242"/>
    </location>
</feature>
<dbReference type="GO" id="GO:0043524">
    <property type="term" value="P:negative regulation of neuron apoptotic process"/>
    <property type="evidence" value="ECO:0007669"/>
    <property type="project" value="Ensembl"/>
</dbReference>
<evidence type="ECO:0000256" key="3">
    <source>
        <dbReference type="ARBA" id="ARBA00022475"/>
    </source>
</evidence>
<feature type="compositionally biased region" description="Polar residues" evidence="14">
    <location>
        <begin position="826"/>
        <end position="848"/>
    </location>
</feature>
<dbReference type="SUPFAM" id="SSF49313">
    <property type="entry name" value="Cadherin-like"/>
    <property type="match status" value="6"/>
</dbReference>
<evidence type="ECO:0000256" key="9">
    <source>
        <dbReference type="ARBA" id="ARBA00022989"/>
    </source>
</evidence>
<keyword evidence="8" id="KW-0130">Cell adhesion</keyword>
<keyword evidence="6" id="KW-0677">Repeat</keyword>
<dbReference type="HOGENOM" id="CLU_006480_3_1_1"/>
<keyword evidence="9 15" id="KW-1133">Transmembrane helix</keyword>
<dbReference type="eggNOG" id="KOG3594">
    <property type="taxonomic scope" value="Eukaryota"/>
</dbReference>
<evidence type="ECO:0000256" key="1">
    <source>
        <dbReference type="ARBA" id="ARBA00003436"/>
    </source>
</evidence>
<dbReference type="InterPro" id="IPR002126">
    <property type="entry name" value="Cadherin-like_dom"/>
</dbReference>
<dbReference type="GO" id="GO:0005509">
    <property type="term" value="F:calcium ion binding"/>
    <property type="evidence" value="ECO:0007669"/>
    <property type="project" value="UniProtKB-UniRule"/>
</dbReference>
<feature type="domain" description="Cadherin" evidence="16">
    <location>
        <begin position="455"/>
        <end position="564"/>
    </location>
</feature>
<dbReference type="InterPro" id="IPR015919">
    <property type="entry name" value="Cadherin-like_sf"/>
</dbReference>
<comment type="function">
    <text evidence="1">Potential calcium-dependent cell-adhesion protein. May be involved in the establishment and maintenance of specific neuronal connections in the brain.</text>
</comment>
<dbReference type="Gene3D" id="2.60.40.60">
    <property type="entry name" value="Cadherins"/>
    <property type="match status" value="6"/>
</dbReference>
<dbReference type="PANTHER" id="PTHR24028:SF349">
    <property type="entry name" value="PROTOCADHERIN GAMMA-C5"/>
    <property type="match status" value="1"/>
</dbReference>
<keyword evidence="5" id="KW-0732">Signal</keyword>
<dbReference type="PROSITE" id="PS50268">
    <property type="entry name" value="CADHERIN_2"/>
    <property type="match status" value="6"/>
</dbReference>
<protein>
    <recommendedName>
        <fullName evidence="12">Protocadherin gamma-C3</fullName>
    </recommendedName>
</protein>
<feature type="domain" description="Cadherin" evidence="16">
    <location>
        <begin position="243"/>
        <end position="350"/>
    </location>
</feature>
<dbReference type="EMBL" id="AGCU01069211">
    <property type="status" value="NOT_ANNOTATED_CDS"/>
    <property type="molecule type" value="Genomic_DNA"/>
</dbReference>
<feature type="compositionally biased region" description="Basic residues" evidence="14">
    <location>
        <begin position="929"/>
        <end position="939"/>
    </location>
</feature>
<evidence type="ECO:0000256" key="12">
    <source>
        <dbReference type="ARBA" id="ARBA00074462"/>
    </source>
</evidence>
<dbReference type="EMBL" id="AGCU01069214">
    <property type="status" value="NOT_ANNOTATED_CDS"/>
    <property type="molecule type" value="Genomic_DNA"/>
</dbReference>
<dbReference type="EMBL" id="AGCU01069215">
    <property type="status" value="NOT_ANNOTATED_CDS"/>
    <property type="molecule type" value="Genomic_DNA"/>
</dbReference>
<dbReference type="InterPro" id="IPR031904">
    <property type="entry name" value="Cadherin_CBD"/>
</dbReference>
<gene>
    <name evidence="17" type="primary">PCDHGC5</name>
</gene>
<keyword evidence="18" id="KW-1185">Reference proteome</keyword>
<dbReference type="InterPro" id="IPR050174">
    <property type="entry name" value="Protocadherin/Cadherin-CA"/>
</dbReference>
<dbReference type="EMBL" id="AGCU01069212">
    <property type="status" value="NOT_ANNOTATED_CDS"/>
    <property type="molecule type" value="Genomic_DNA"/>
</dbReference>
<dbReference type="CDD" id="cd11304">
    <property type="entry name" value="Cadherin_repeat"/>
    <property type="match status" value="5"/>
</dbReference>
<dbReference type="FunFam" id="2.60.40.60:FF:000001">
    <property type="entry name" value="Protocadherin alpha 2"/>
    <property type="match status" value="1"/>
</dbReference>
<dbReference type="OMA" id="MLQIMVG"/>
<dbReference type="FunFam" id="2.60.40.60:FF:000185">
    <property type="entry name" value="Protocadherin 2 alpha c"/>
    <property type="match status" value="1"/>
</dbReference>
<evidence type="ECO:0000256" key="4">
    <source>
        <dbReference type="ARBA" id="ARBA00022692"/>
    </source>
</evidence>
<evidence type="ECO:0000256" key="14">
    <source>
        <dbReference type="SAM" id="MobiDB-lite"/>
    </source>
</evidence>
<feature type="region of interest" description="Disordered" evidence="14">
    <location>
        <begin position="805"/>
        <end position="848"/>
    </location>
</feature>
<dbReference type="Pfam" id="PF08266">
    <property type="entry name" value="Cadherin_2"/>
    <property type="match status" value="1"/>
</dbReference>
<evidence type="ECO:0000256" key="2">
    <source>
        <dbReference type="ARBA" id="ARBA00004251"/>
    </source>
</evidence>
<evidence type="ECO:0000256" key="15">
    <source>
        <dbReference type="SAM" id="Phobius"/>
    </source>
</evidence>
<organism evidence="17 18">
    <name type="scientific">Pelodiscus sinensis</name>
    <name type="common">Chinese softshell turtle</name>
    <name type="synonym">Trionyx sinensis</name>
    <dbReference type="NCBI Taxonomy" id="13735"/>
    <lineage>
        <taxon>Eukaryota</taxon>
        <taxon>Metazoa</taxon>
        <taxon>Chordata</taxon>
        <taxon>Craniata</taxon>
        <taxon>Vertebrata</taxon>
        <taxon>Euteleostomi</taxon>
        <taxon>Archelosauria</taxon>
        <taxon>Testudinata</taxon>
        <taxon>Testudines</taxon>
        <taxon>Cryptodira</taxon>
        <taxon>Trionychia</taxon>
        <taxon>Trionychidae</taxon>
        <taxon>Pelodiscus</taxon>
    </lineage>
</organism>
<evidence type="ECO:0000256" key="6">
    <source>
        <dbReference type="ARBA" id="ARBA00022737"/>
    </source>
</evidence>
<evidence type="ECO:0000256" key="5">
    <source>
        <dbReference type="ARBA" id="ARBA00022729"/>
    </source>
</evidence>
<proteinExistence type="predicted"/>
<dbReference type="InterPro" id="IPR032455">
    <property type="entry name" value="Cadherin_C"/>
</dbReference>
<keyword evidence="3" id="KW-1003">Cell membrane</keyword>
<reference evidence="17" key="4">
    <citation type="submission" date="2025-09" db="UniProtKB">
        <authorList>
            <consortium name="Ensembl"/>
        </authorList>
    </citation>
    <scope>IDENTIFICATION</scope>
</reference>
<evidence type="ECO:0000256" key="10">
    <source>
        <dbReference type="ARBA" id="ARBA00023136"/>
    </source>
</evidence>
<dbReference type="FunFam" id="2.60.40.60:FF:000006">
    <property type="entry name" value="Protocadherin alpha 2"/>
    <property type="match status" value="1"/>
</dbReference>
<keyword evidence="10 15" id="KW-0472">Membrane</keyword>
<dbReference type="Ensembl" id="ENSPSIT00000004794.1">
    <property type="protein sequence ID" value="ENSPSIP00000004767.1"/>
    <property type="gene ID" value="ENSPSIG00000004448.1"/>
</dbReference>
<dbReference type="FunFam" id="2.60.40.60:FF:000002">
    <property type="entry name" value="Protocadherin alpha 2"/>
    <property type="match status" value="1"/>
</dbReference>
<feature type="domain" description="Cadherin" evidence="16">
    <location>
        <begin position="34"/>
        <end position="133"/>
    </location>
</feature>
<feature type="transmembrane region" description="Helical" evidence="15">
    <location>
        <begin position="690"/>
        <end position="712"/>
    </location>
</feature>
<dbReference type="GO" id="GO:0005886">
    <property type="term" value="C:plasma membrane"/>
    <property type="evidence" value="ECO:0007669"/>
    <property type="project" value="UniProtKB-SubCell"/>
</dbReference>
<dbReference type="PANTHER" id="PTHR24028">
    <property type="entry name" value="CADHERIN-87A"/>
    <property type="match status" value="1"/>
</dbReference>
<dbReference type="Pfam" id="PF15974">
    <property type="entry name" value="Cadherin_tail"/>
    <property type="match status" value="1"/>
</dbReference>
<feature type="domain" description="Cadherin" evidence="16">
    <location>
        <begin position="359"/>
        <end position="454"/>
    </location>
</feature>
<comment type="subcellular location">
    <subcellularLocation>
        <location evidence="2">Cell membrane</location>
        <topology evidence="2">Single-pass type I membrane protein</topology>
    </subcellularLocation>
</comment>
<feature type="domain" description="Cadherin" evidence="16">
    <location>
        <begin position="579"/>
        <end position="686"/>
    </location>
</feature>
<sequence>MEPRGRAQAAWRWQVLGLLSLCGWGWGSGQIRYSVLEESELGTVVGNLAQDLGLKVADVSGRRLRLGSEQSKRHFAVSLASGALLVNDRIDRERLCGASAGCVLPVQVVIETPLELFRLEVEILDLNDNSPSFPSAPHALRIAESAAVAARFPLESAQDPDVGTNAVSAYRLSPSPHFALDVKKLKDGKLFPELVLEQALDREEQRQHELVLTAVDGGSPARSGTAQITVLVVDVNDNAPAFAQALYKVSVPENAPAGALLIQLNATDPDEGPSGEVQYSFGLRAPDAVRQRFALDPATGAVRLQGSVDFEEAAFYEIHVRARDGGVPEMEGHCVLQVEVEDVNDNAPEVLLTSLVNPVPEDTPLDTVVGLLNVRDPDSGANGEVRLEMAPDLPFRIRAFQNHYALLTSARLDRETAAQYAIELTARDAGSPALSASTTVLLNISDVNDNPPRFSQPSYSAFLRENNAPGALLCALSASDPDEGENSRLTYSLAGSQIQEAPASSFVHINPDNGHVYAQRTFDFELLQVLQIPVAVQDSGSPPLGSNVTVSLFILDQNDNVPAILHPAAGQEGAAPQRVPRSAPAGYLVTKVSAVDADSGHNAWLSYSLLPESTDSSLFRVAPSTGEIRTARGFLDTDLASQRIVVLVQDHGEPALSSTVTLLLSLEDSASEESSKSRDFRVTPRAKPDLTLYLIVALVAVSTVSLVTFIVFSAKCLRRARGASGCCASRSPSRDMCQQPSPKLQLSSDGTLKYMEVTLRPADSQSQCYRTCFSPGSDRSDFTFLRPMSCPPPSALATETDAFLSGTSTSNESGQQAQPNPDWRFSQAQRPGTSGSQNGEEGGTWPNNQFDTEMLQAMILASANEAADGNSTLGGGAGTMGLSARYGPQFTLQHVPDYRQNVYIPGSTATLSNAAGKRDGKSSGSSSGNKKKSGKKEKK</sequence>
<dbReference type="Pfam" id="PF00028">
    <property type="entry name" value="Cadherin"/>
    <property type="match status" value="5"/>
</dbReference>
<keyword evidence="7 13" id="KW-0106">Calcium</keyword>
<dbReference type="Proteomes" id="UP000007267">
    <property type="component" value="Unassembled WGS sequence"/>
</dbReference>
<dbReference type="GeneTree" id="ENSGT00940000162232"/>
<evidence type="ECO:0000256" key="8">
    <source>
        <dbReference type="ARBA" id="ARBA00022889"/>
    </source>
</evidence>
<dbReference type="InterPro" id="IPR020894">
    <property type="entry name" value="Cadherin_CS"/>
</dbReference>
<dbReference type="PRINTS" id="PR00205">
    <property type="entry name" value="CADHERIN"/>
</dbReference>
<reference evidence="17" key="3">
    <citation type="submission" date="2025-08" db="UniProtKB">
        <authorList>
            <consortium name="Ensembl"/>
        </authorList>
    </citation>
    <scope>IDENTIFICATION</scope>
</reference>
<name>K7F9Q7_PELSI</name>
<evidence type="ECO:0000256" key="13">
    <source>
        <dbReference type="PROSITE-ProRule" id="PRU00043"/>
    </source>
</evidence>
<evidence type="ECO:0000313" key="17">
    <source>
        <dbReference type="Ensembl" id="ENSPSIP00000004767.1"/>
    </source>
</evidence>